<dbReference type="InterPro" id="IPR027359">
    <property type="entry name" value="Volt_channel_dom_sf"/>
</dbReference>
<dbReference type="SUPFAM" id="SSF47473">
    <property type="entry name" value="EF-hand"/>
    <property type="match status" value="1"/>
</dbReference>
<feature type="region of interest" description="Disordered" evidence="7">
    <location>
        <begin position="771"/>
        <end position="891"/>
    </location>
</feature>
<feature type="transmembrane region" description="Helical" evidence="8">
    <location>
        <begin position="222"/>
        <end position="244"/>
    </location>
</feature>
<feature type="compositionally biased region" description="Polar residues" evidence="7">
    <location>
        <begin position="694"/>
        <end position="704"/>
    </location>
</feature>
<dbReference type="InterPro" id="IPR018247">
    <property type="entry name" value="EF_Hand_1_Ca_BS"/>
</dbReference>
<dbReference type="Proteomes" id="UP001178507">
    <property type="component" value="Unassembled WGS sequence"/>
</dbReference>
<evidence type="ECO:0000256" key="7">
    <source>
        <dbReference type="SAM" id="MobiDB-lite"/>
    </source>
</evidence>
<feature type="transmembrane region" description="Helical" evidence="8">
    <location>
        <begin position="190"/>
        <end position="210"/>
    </location>
</feature>
<dbReference type="Gene3D" id="1.10.287.70">
    <property type="match status" value="1"/>
</dbReference>
<evidence type="ECO:0000313" key="11">
    <source>
        <dbReference type="Proteomes" id="UP001178507"/>
    </source>
</evidence>
<protein>
    <recommendedName>
        <fullName evidence="9">EF-hand domain-containing protein</fullName>
    </recommendedName>
</protein>
<feature type="coiled-coil region" evidence="6">
    <location>
        <begin position="27"/>
        <end position="54"/>
    </location>
</feature>
<dbReference type="Gene3D" id="1.20.120.350">
    <property type="entry name" value="Voltage-gated potassium channels. Chain C"/>
    <property type="match status" value="1"/>
</dbReference>
<dbReference type="AlphaFoldDB" id="A0AA36JLQ2"/>
<sequence>MDARARFALKTAEAEWAESVSSARSFVQSLHEQLARLERQQRRLLEELRPKEETHEDVPDPCVALEPVCQMESEVPSAGSRDAKPADLQGTSSEKKWKYAAKKARSAGITKDHDIEAMRRRLRAFNESASRILGGRWEMNCDKGVSMVCMVSSPFFDAVAAFLILFNSFIVGWEVEWSTSSTAENPVIEALSSFCNLVFLVELILRLYAFRMDFFFNRERRAWNIFDFILVVLAVVDEISVLALGTEASTGAVGSVKMLKMLRILRIFRVFRFFRPLARLALMIIDSIRSLLWAMFMLGLISYVFAVTLTGQATMWLTEQVDTSLPDWYDSLAHHQDINVRLIWSSYGCLGWTVYTLAQTVLDGVSWHEVLEPLFSIGWLPVSLLLLYISFTMLAVLNVITGVFVDNAFRSADKQHIDIIQREIDKKEECMSLIEAFFNAVDVNQTGEISMEELAWFLDDATMDAFFRVLGFDVYDKTSFMELLDADDNGNVSYDEFREGCMRFRILARQVIDTQHEVQSGIGGEYLAESSIDLDCLLLVCMDYRSVSLPVAVLTGRPSDCRPELPEVFEMEGFQMKRFNVTFTARRDLQVNGLPTYWDECGQLFIYWQVSGSRWAVCPRSDDSRKDLLNSVRSGEAVGMAYEEADTPGLWSEYTESGFEPTTVRLRHLRESEGPNSPRGKRISRWRKEAQERAANSRSGSQMPKSLEDMKHLLESRSDVEEVFVIQGPKEAELVVSFRSQRTAEDAVELGQGLLDAYPDVVKDLTSEEVERLRDRSQGGYRPCPGRSEHELQPVMRSGNVQSTARSKAKASPQKSGDEAEAEKPPNRRAERPELEQSNSLQQLTELVQSLSKPTSAPALPSPPPAQKPEPLQPSTEKELPPHPRESEGLEVCAENDLDFAGLDLQELLLQQESNQSQEFGDPREAEATADGTGSLKSADAPSRTSPAWEDWAASTKEALKQLEALASSPEARQVQRAQRAHRAPHAMPIETQGVPRGAQPKARAEASPGLGAQAAPAAEAAGAAQAAQAAEAAGAAQAAQAAEAPGPVSNVETEPPAKLKKSKKAKKDKKAKDAKLEERLRSELEEEFRLAEARR</sequence>
<keyword evidence="2 8" id="KW-0812">Transmembrane</keyword>
<comment type="subcellular location">
    <subcellularLocation>
        <location evidence="1">Membrane</location>
        <topology evidence="1">Multi-pass membrane protein</topology>
    </subcellularLocation>
</comment>
<feature type="compositionally biased region" description="Pro residues" evidence="7">
    <location>
        <begin position="860"/>
        <end position="872"/>
    </location>
</feature>
<dbReference type="InterPro" id="IPR043203">
    <property type="entry name" value="VGCC_Ca_Na"/>
</dbReference>
<feature type="transmembrane region" description="Helical" evidence="8">
    <location>
        <begin position="292"/>
        <end position="318"/>
    </location>
</feature>
<dbReference type="PROSITE" id="PS50222">
    <property type="entry name" value="EF_HAND_2"/>
    <property type="match status" value="2"/>
</dbReference>
<dbReference type="GO" id="GO:0005509">
    <property type="term" value="F:calcium ion binding"/>
    <property type="evidence" value="ECO:0007669"/>
    <property type="project" value="InterPro"/>
</dbReference>
<dbReference type="Pfam" id="PF13202">
    <property type="entry name" value="EF-hand_5"/>
    <property type="match status" value="1"/>
</dbReference>
<evidence type="ECO:0000259" key="9">
    <source>
        <dbReference type="PROSITE" id="PS50222"/>
    </source>
</evidence>
<gene>
    <name evidence="10" type="ORF">EVOR1521_LOCUS29518</name>
</gene>
<evidence type="ECO:0000313" key="10">
    <source>
        <dbReference type="EMBL" id="CAJ1407939.1"/>
    </source>
</evidence>
<evidence type="ECO:0000256" key="5">
    <source>
        <dbReference type="ARBA" id="ARBA00023136"/>
    </source>
</evidence>
<keyword evidence="6" id="KW-0175">Coiled coil</keyword>
<organism evidence="10 11">
    <name type="scientific">Effrenium voratum</name>
    <dbReference type="NCBI Taxonomy" id="2562239"/>
    <lineage>
        <taxon>Eukaryota</taxon>
        <taxon>Sar</taxon>
        <taxon>Alveolata</taxon>
        <taxon>Dinophyceae</taxon>
        <taxon>Suessiales</taxon>
        <taxon>Symbiodiniaceae</taxon>
        <taxon>Effrenium</taxon>
    </lineage>
</organism>
<feature type="compositionally biased region" description="Basic and acidic residues" evidence="7">
    <location>
        <begin position="876"/>
        <end position="888"/>
    </location>
</feature>
<feature type="transmembrane region" description="Helical" evidence="8">
    <location>
        <begin position="379"/>
        <end position="405"/>
    </location>
</feature>
<feature type="transmembrane region" description="Helical" evidence="8">
    <location>
        <begin position="145"/>
        <end position="170"/>
    </location>
</feature>
<dbReference type="EMBL" id="CAUJNA010003696">
    <property type="protein sequence ID" value="CAJ1407939.1"/>
    <property type="molecule type" value="Genomic_DNA"/>
</dbReference>
<feature type="region of interest" description="Disordered" evidence="7">
    <location>
        <begin position="669"/>
        <end position="706"/>
    </location>
</feature>
<evidence type="ECO:0000256" key="8">
    <source>
        <dbReference type="SAM" id="Phobius"/>
    </source>
</evidence>
<dbReference type="SMART" id="SM00054">
    <property type="entry name" value="EFh"/>
    <property type="match status" value="2"/>
</dbReference>
<dbReference type="GO" id="GO:0001518">
    <property type="term" value="C:voltage-gated sodium channel complex"/>
    <property type="evidence" value="ECO:0007669"/>
    <property type="project" value="TreeGrafter"/>
</dbReference>
<dbReference type="Gene3D" id="1.10.238.10">
    <property type="entry name" value="EF-hand"/>
    <property type="match status" value="1"/>
</dbReference>
<feature type="compositionally biased region" description="Low complexity" evidence="7">
    <location>
        <begin position="850"/>
        <end position="859"/>
    </location>
</feature>
<name>A0AA36JLQ2_9DINO</name>
<feature type="domain" description="EF-hand" evidence="9">
    <location>
        <begin position="480"/>
        <end position="507"/>
    </location>
</feature>
<evidence type="ECO:0000256" key="2">
    <source>
        <dbReference type="ARBA" id="ARBA00022692"/>
    </source>
</evidence>
<keyword evidence="5 8" id="KW-0472">Membrane</keyword>
<feature type="region of interest" description="Disordered" evidence="7">
    <location>
        <begin position="904"/>
        <end position="1096"/>
    </location>
</feature>
<dbReference type="PANTHER" id="PTHR10037:SF62">
    <property type="entry name" value="SODIUM CHANNEL PROTEIN 60E"/>
    <property type="match status" value="1"/>
</dbReference>
<feature type="compositionally biased region" description="Low complexity" evidence="7">
    <location>
        <begin position="1013"/>
        <end position="1048"/>
    </location>
</feature>
<keyword evidence="3" id="KW-0106">Calcium</keyword>
<keyword evidence="11" id="KW-1185">Reference proteome</keyword>
<dbReference type="InterPro" id="IPR005821">
    <property type="entry name" value="Ion_trans_dom"/>
</dbReference>
<feature type="compositionally biased region" description="Basic and acidic residues" evidence="7">
    <location>
        <begin position="1071"/>
        <end position="1096"/>
    </location>
</feature>
<dbReference type="PROSITE" id="PS00018">
    <property type="entry name" value="EF_HAND_1"/>
    <property type="match status" value="2"/>
</dbReference>
<evidence type="ECO:0000256" key="4">
    <source>
        <dbReference type="ARBA" id="ARBA00022989"/>
    </source>
</evidence>
<dbReference type="GO" id="GO:0005248">
    <property type="term" value="F:voltage-gated sodium channel activity"/>
    <property type="evidence" value="ECO:0007669"/>
    <property type="project" value="TreeGrafter"/>
</dbReference>
<feature type="compositionally biased region" description="Basic and acidic residues" evidence="7">
    <location>
        <begin position="816"/>
        <end position="835"/>
    </location>
</feature>
<dbReference type="Pfam" id="PF00520">
    <property type="entry name" value="Ion_trans"/>
    <property type="match status" value="1"/>
</dbReference>
<feature type="compositionally biased region" description="Low complexity" evidence="7">
    <location>
        <begin position="904"/>
        <end position="919"/>
    </location>
</feature>
<feature type="compositionally biased region" description="Basic residues" evidence="7">
    <location>
        <begin position="1059"/>
        <end position="1070"/>
    </location>
</feature>
<evidence type="ECO:0000256" key="1">
    <source>
        <dbReference type="ARBA" id="ARBA00004141"/>
    </source>
</evidence>
<accession>A0AA36JLQ2</accession>
<keyword evidence="4 8" id="KW-1133">Transmembrane helix</keyword>
<proteinExistence type="predicted"/>
<dbReference type="InterPro" id="IPR002048">
    <property type="entry name" value="EF_hand_dom"/>
</dbReference>
<feature type="compositionally biased region" description="Polar residues" evidence="7">
    <location>
        <begin position="836"/>
        <end position="849"/>
    </location>
</feature>
<dbReference type="SUPFAM" id="SSF81324">
    <property type="entry name" value="Voltage-gated potassium channels"/>
    <property type="match status" value="1"/>
</dbReference>
<evidence type="ECO:0000256" key="6">
    <source>
        <dbReference type="SAM" id="Coils"/>
    </source>
</evidence>
<dbReference type="PANTHER" id="PTHR10037">
    <property type="entry name" value="VOLTAGE-GATED CATION CHANNEL CALCIUM AND SODIUM"/>
    <property type="match status" value="1"/>
</dbReference>
<evidence type="ECO:0000256" key="3">
    <source>
        <dbReference type="ARBA" id="ARBA00022837"/>
    </source>
</evidence>
<feature type="domain" description="EF-hand" evidence="9">
    <location>
        <begin position="429"/>
        <end position="464"/>
    </location>
</feature>
<dbReference type="InterPro" id="IPR011992">
    <property type="entry name" value="EF-hand-dom_pair"/>
</dbReference>
<reference evidence="10" key="1">
    <citation type="submission" date="2023-08" db="EMBL/GenBank/DDBJ databases">
        <authorList>
            <person name="Chen Y."/>
            <person name="Shah S."/>
            <person name="Dougan E. K."/>
            <person name="Thang M."/>
            <person name="Chan C."/>
        </authorList>
    </citation>
    <scope>NUCLEOTIDE SEQUENCE</scope>
</reference>
<comment type="caution">
    <text evidence="10">The sequence shown here is derived from an EMBL/GenBank/DDBJ whole genome shotgun (WGS) entry which is preliminary data.</text>
</comment>